<evidence type="ECO:0000313" key="6">
    <source>
        <dbReference type="Proteomes" id="UP000319342"/>
    </source>
</evidence>
<dbReference type="Pfam" id="PF13531">
    <property type="entry name" value="SBP_bac_11"/>
    <property type="match status" value="1"/>
</dbReference>
<evidence type="ECO:0000256" key="4">
    <source>
        <dbReference type="PIRSR" id="PIRSR004846-1"/>
    </source>
</evidence>
<dbReference type="Proteomes" id="UP000319342">
    <property type="component" value="Chromosome"/>
</dbReference>
<dbReference type="PIRSF" id="PIRSF004846">
    <property type="entry name" value="ModA"/>
    <property type="match status" value="1"/>
</dbReference>
<gene>
    <name evidence="5" type="primary">modA</name>
    <name evidence="5" type="ORF">Pla163_35550</name>
</gene>
<feature type="binding site" evidence="4">
    <location>
        <position position="89"/>
    </location>
    <ligand>
        <name>molybdate</name>
        <dbReference type="ChEBI" id="CHEBI:36264"/>
    </ligand>
</feature>
<dbReference type="InterPro" id="IPR005950">
    <property type="entry name" value="ModA"/>
</dbReference>
<accession>A0A518D4L9</accession>
<evidence type="ECO:0000313" key="5">
    <source>
        <dbReference type="EMBL" id="QDU86404.1"/>
    </source>
</evidence>
<dbReference type="Gene3D" id="3.40.190.10">
    <property type="entry name" value="Periplasmic binding protein-like II"/>
    <property type="match status" value="2"/>
</dbReference>
<comment type="similarity">
    <text evidence="1">Belongs to the bacterial solute-binding protein ModA family.</text>
</comment>
<dbReference type="EMBL" id="CP036290">
    <property type="protein sequence ID" value="QDU86404.1"/>
    <property type="molecule type" value="Genomic_DNA"/>
</dbReference>
<reference evidence="5 6" key="1">
    <citation type="submission" date="2019-02" db="EMBL/GenBank/DDBJ databases">
        <title>Deep-cultivation of Planctomycetes and their phenomic and genomic characterization uncovers novel biology.</title>
        <authorList>
            <person name="Wiegand S."/>
            <person name="Jogler M."/>
            <person name="Boedeker C."/>
            <person name="Pinto D."/>
            <person name="Vollmers J."/>
            <person name="Rivas-Marin E."/>
            <person name="Kohn T."/>
            <person name="Peeters S.H."/>
            <person name="Heuer A."/>
            <person name="Rast P."/>
            <person name="Oberbeckmann S."/>
            <person name="Bunk B."/>
            <person name="Jeske O."/>
            <person name="Meyerdierks A."/>
            <person name="Storesund J.E."/>
            <person name="Kallscheuer N."/>
            <person name="Luecker S."/>
            <person name="Lage O.M."/>
            <person name="Pohl T."/>
            <person name="Merkel B.J."/>
            <person name="Hornburger P."/>
            <person name="Mueller R.-W."/>
            <person name="Bruemmer F."/>
            <person name="Labrenz M."/>
            <person name="Spormann A.M."/>
            <person name="Op den Camp H."/>
            <person name="Overmann J."/>
            <person name="Amann R."/>
            <person name="Jetten M.S.M."/>
            <person name="Mascher T."/>
            <person name="Medema M.H."/>
            <person name="Devos D.P."/>
            <person name="Kaster A.-K."/>
            <person name="Ovreas L."/>
            <person name="Rohde M."/>
            <person name="Galperin M.Y."/>
            <person name="Jogler C."/>
        </authorList>
    </citation>
    <scope>NUCLEOTIDE SEQUENCE [LARGE SCALE GENOMIC DNA]</scope>
    <source>
        <strain evidence="5 6">Pla163</strain>
    </source>
</reference>
<dbReference type="SUPFAM" id="SSF53850">
    <property type="entry name" value="Periplasmic binding protein-like II"/>
    <property type="match status" value="1"/>
</dbReference>
<dbReference type="AlphaFoldDB" id="A0A518D4L9"/>
<dbReference type="PANTHER" id="PTHR30632:SF14">
    <property type="entry name" value="TUNGSTATE_MOLYBDATE_CHROMATE-BINDING PROTEIN MODA"/>
    <property type="match status" value="1"/>
</dbReference>
<dbReference type="InterPro" id="IPR050682">
    <property type="entry name" value="ModA/WtpA"/>
</dbReference>
<keyword evidence="6" id="KW-1185">Reference proteome</keyword>
<organism evidence="5 6">
    <name type="scientific">Rohdeia mirabilis</name>
    <dbReference type="NCBI Taxonomy" id="2528008"/>
    <lineage>
        <taxon>Bacteria</taxon>
        <taxon>Pseudomonadati</taxon>
        <taxon>Planctomycetota</taxon>
        <taxon>Planctomycetia</taxon>
        <taxon>Planctomycetia incertae sedis</taxon>
        <taxon>Rohdeia</taxon>
    </lineage>
</organism>
<evidence type="ECO:0000256" key="1">
    <source>
        <dbReference type="ARBA" id="ARBA00009175"/>
    </source>
</evidence>
<keyword evidence="4" id="KW-0500">Molybdenum</keyword>
<sequence>MCHLLATSLRFAAARRSRWHIRDRHRTEGHHAVPLALALALAGCAPTDDGPRPVRVAVAASAAGVTRELAALFEARADGAPVELSIGSTGGLYAQIRNGAEFDLFLAADAERPRLLVDEGLGQESRTYAMGRLALVGALDEAWDAALVGGVGDAARDGESEGRATLIAILQAPGVQHVAIANPATAPYGAAALEVLERLGLRSELEPRLVQGADVGQTHHFVATGAAELGFVSLAQARAREGEPLFEIPADLFTELRQDAVLLDDSPGARAFFDHLGSDDARRVLEGAGFGLPSDG</sequence>
<evidence type="ECO:0000256" key="2">
    <source>
        <dbReference type="ARBA" id="ARBA00022723"/>
    </source>
</evidence>
<dbReference type="GO" id="GO:0030973">
    <property type="term" value="F:molybdate ion binding"/>
    <property type="evidence" value="ECO:0007669"/>
    <property type="project" value="TreeGrafter"/>
</dbReference>
<proteinExistence type="inferred from homology"/>
<feature type="binding site" evidence="4">
    <location>
        <position position="215"/>
    </location>
    <ligand>
        <name>molybdate</name>
        <dbReference type="ChEBI" id="CHEBI:36264"/>
    </ligand>
</feature>
<dbReference type="NCBIfam" id="TIGR01256">
    <property type="entry name" value="modA"/>
    <property type="match status" value="1"/>
</dbReference>
<keyword evidence="2 4" id="KW-0479">Metal-binding</keyword>
<dbReference type="GO" id="GO:0046872">
    <property type="term" value="F:metal ion binding"/>
    <property type="evidence" value="ECO:0007669"/>
    <property type="project" value="UniProtKB-KW"/>
</dbReference>
<evidence type="ECO:0000256" key="3">
    <source>
        <dbReference type="ARBA" id="ARBA00022729"/>
    </source>
</evidence>
<protein>
    <submittedName>
        <fullName evidence="5">Molybdate-binding periplasmic protein</fullName>
    </submittedName>
</protein>
<dbReference type="PANTHER" id="PTHR30632">
    <property type="entry name" value="MOLYBDATE-BINDING PERIPLASMIC PROTEIN"/>
    <property type="match status" value="1"/>
</dbReference>
<feature type="binding site" evidence="4">
    <location>
        <position position="61"/>
    </location>
    <ligand>
        <name>molybdate</name>
        <dbReference type="ChEBI" id="CHEBI:36264"/>
    </ligand>
</feature>
<keyword evidence="3" id="KW-0732">Signal</keyword>
<dbReference type="GO" id="GO:0015689">
    <property type="term" value="P:molybdate ion transport"/>
    <property type="evidence" value="ECO:0007669"/>
    <property type="project" value="InterPro"/>
</dbReference>
<name>A0A518D4L9_9BACT</name>